<dbReference type="Proteomes" id="UP001142055">
    <property type="component" value="Chromosome 1"/>
</dbReference>
<dbReference type="InterPro" id="IPR002067">
    <property type="entry name" value="MCP"/>
</dbReference>
<evidence type="ECO:0000256" key="7">
    <source>
        <dbReference type="ARBA" id="ARBA00023136"/>
    </source>
</evidence>
<organism evidence="11 12">
    <name type="scientific">Blomia tropicalis</name>
    <name type="common">Mite</name>
    <dbReference type="NCBI Taxonomy" id="40697"/>
    <lineage>
        <taxon>Eukaryota</taxon>
        <taxon>Metazoa</taxon>
        <taxon>Ecdysozoa</taxon>
        <taxon>Arthropoda</taxon>
        <taxon>Chelicerata</taxon>
        <taxon>Arachnida</taxon>
        <taxon>Acari</taxon>
        <taxon>Acariformes</taxon>
        <taxon>Sarcoptiformes</taxon>
        <taxon>Astigmata</taxon>
        <taxon>Glycyphagoidea</taxon>
        <taxon>Echimyopodidae</taxon>
        <taxon>Blomia</taxon>
    </lineage>
</organism>
<gene>
    <name evidence="11" type="ORF">RDWZM_002605</name>
</gene>
<reference evidence="11" key="1">
    <citation type="submission" date="2022-12" db="EMBL/GenBank/DDBJ databases">
        <title>Genome assemblies of Blomia tropicalis.</title>
        <authorList>
            <person name="Cui Y."/>
        </authorList>
    </citation>
    <scope>NUCLEOTIDE SEQUENCE</scope>
    <source>
        <tissue evidence="11">Adult mites</tissue>
    </source>
</reference>
<keyword evidence="6" id="KW-1133">Transmembrane helix</keyword>
<dbReference type="PROSITE" id="PS50920">
    <property type="entry name" value="SOLCAR"/>
    <property type="match status" value="3"/>
</dbReference>
<evidence type="ECO:0000256" key="6">
    <source>
        <dbReference type="ARBA" id="ARBA00022989"/>
    </source>
</evidence>
<sequence length="360" mass="40928">MVDINTGSNKDDTISNGNHQINSKPSSSYDIGQPHQRHFALAGLSSGCLTRFLCQPLDVLKIRLQLQIEPISRTSESSKYRSVAQTFTCIIREESLFALWKGHVSAQILSGIYGMVSFSSFELFKRISSNWISSHQQIISQDCALLSQPLINFFCGSLSGFCATLFSHPFDVVRTRIISQSEHPKTYLSTYSALKSIAYKEGLNGFYRGFLPMITQIMPLSGIQFASYHLFKKLWRQQFQCDHYPIQLGLHLHFNIQSSFICGAMAGTVAKFLVYPLDLIKKRLMIRGFEHARGSNFGKVPHYKGFIHCIVHTMENENLAAFYKGLLPSLFKANLTTALYFWLYESILLMMIKADESRQR</sequence>
<evidence type="ECO:0000256" key="1">
    <source>
        <dbReference type="ARBA" id="ARBA00004141"/>
    </source>
</evidence>
<evidence type="ECO:0000256" key="8">
    <source>
        <dbReference type="PROSITE-ProRule" id="PRU00282"/>
    </source>
</evidence>
<evidence type="ECO:0000256" key="5">
    <source>
        <dbReference type="ARBA" id="ARBA00022737"/>
    </source>
</evidence>
<feature type="repeat" description="Solcar" evidence="8">
    <location>
        <begin position="147"/>
        <end position="234"/>
    </location>
</feature>
<keyword evidence="4 8" id="KW-0812">Transmembrane</keyword>
<dbReference type="GO" id="GO:0016020">
    <property type="term" value="C:membrane"/>
    <property type="evidence" value="ECO:0007669"/>
    <property type="project" value="UniProtKB-SubCell"/>
</dbReference>
<evidence type="ECO:0000256" key="4">
    <source>
        <dbReference type="ARBA" id="ARBA00022692"/>
    </source>
</evidence>
<dbReference type="OrthoDB" id="18574at2759"/>
<evidence type="ECO:0000256" key="3">
    <source>
        <dbReference type="ARBA" id="ARBA00022448"/>
    </source>
</evidence>
<keyword evidence="12" id="KW-1185">Reference proteome</keyword>
<dbReference type="EMBL" id="JAPWDV010000001">
    <property type="protein sequence ID" value="KAJ6224060.1"/>
    <property type="molecule type" value="Genomic_DNA"/>
</dbReference>
<protein>
    <recommendedName>
        <fullName evidence="13">Mitochondrial thiamine pyrophosphate carrier</fullName>
    </recommendedName>
</protein>
<dbReference type="PANTHER" id="PTHR45618">
    <property type="entry name" value="MITOCHONDRIAL DICARBOXYLATE CARRIER-RELATED"/>
    <property type="match status" value="1"/>
</dbReference>
<evidence type="ECO:0000256" key="10">
    <source>
        <dbReference type="SAM" id="MobiDB-lite"/>
    </source>
</evidence>
<keyword evidence="5" id="KW-0677">Repeat</keyword>
<evidence type="ECO:0000256" key="9">
    <source>
        <dbReference type="RuleBase" id="RU000488"/>
    </source>
</evidence>
<dbReference type="OMA" id="MYVCYGA"/>
<dbReference type="InterPro" id="IPR050391">
    <property type="entry name" value="Mito_Metabolite_Transporter"/>
</dbReference>
<comment type="caution">
    <text evidence="11">The sequence shown here is derived from an EMBL/GenBank/DDBJ whole genome shotgun (WGS) entry which is preliminary data.</text>
</comment>
<comment type="similarity">
    <text evidence="2 9">Belongs to the mitochondrial carrier (TC 2.A.29) family.</text>
</comment>
<dbReference type="PRINTS" id="PR00926">
    <property type="entry name" value="MITOCARRIER"/>
</dbReference>
<keyword evidence="7 8" id="KW-0472">Membrane</keyword>
<evidence type="ECO:0008006" key="13">
    <source>
        <dbReference type="Google" id="ProtNLM"/>
    </source>
</evidence>
<evidence type="ECO:0000313" key="12">
    <source>
        <dbReference type="Proteomes" id="UP001142055"/>
    </source>
</evidence>
<evidence type="ECO:0000256" key="2">
    <source>
        <dbReference type="ARBA" id="ARBA00006375"/>
    </source>
</evidence>
<name>A0A9Q0MI46_BLOTA</name>
<dbReference type="SUPFAM" id="SSF103506">
    <property type="entry name" value="Mitochondrial carrier"/>
    <property type="match status" value="1"/>
</dbReference>
<dbReference type="Gene3D" id="1.50.40.10">
    <property type="entry name" value="Mitochondrial carrier domain"/>
    <property type="match status" value="1"/>
</dbReference>
<dbReference type="AlphaFoldDB" id="A0A9Q0MI46"/>
<proteinExistence type="inferred from homology"/>
<evidence type="ECO:0000313" key="11">
    <source>
        <dbReference type="EMBL" id="KAJ6224060.1"/>
    </source>
</evidence>
<accession>A0A9Q0MI46</accession>
<feature type="repeat" description="Solcar" evidence="8">
    <location>
        <begin position="34"/>
        <end position="127"/>
    </location>
</feature>
<dbReference type="InterPro" id="IPR018108">
    <property type="entry name" value="MCP_transmembrane"/>
</dbReference>
<dbReference type="InterPro" id="IPR023395">
    <property type="entry name" value="MCP_dom_sf"/>
</dbReference>
<feature type="region of interest" description="Disordered" evidence="10">
    <location>
        <begin position="1"/>
        <end position="28"/>
    </location>
</feature>
<dbReference type="Pfam" id="PF00153">
    <property type="entry name" value="Mito_carr"/>
    <property type="match status" value="3"/>
</dbReference>
<feature type="repeat" description="Solcar" evidence="8">
    <location>
        <begin position="254"/>
        <end position="350"/>
    </location>
</feature>
<dbReference type="GO" id="GO:0055085">
    <property type="term" value="P:transmembrane transport"/>
    <property type="evidence" value="ECO:0007669"/>
    <property type="project" value="InterPro"/>
</dbReference>
<comment type="subcellular location">
    <subcellularLocation>
        <location evidence="1">Membrane</location>
        <topology evidence="1">Multi-pass membrane protein</topology>
    </subcellularLocation>
</comment>
<keyword evidence="3 9" id="KW-0813">Transport</keyword>